<dbReference type="GO" id="GO:0044205">
    <property type="term" value="P:'de novo' UMP biosynthetic process"/>
    <property type="evidence" value="ECO:0007669"/>
    <property type="project" value="UniProtKB-UniRule"/>
</dbReference>
<dbReference type="PROSITE" id="PS00097">
    <property type="entry name" value="CARBAMOYLTRANSFERASE"/>
    <property type="match status" value="1"/>
</dbReference>
<evidence type="ECO:0000259" key="9">
    <source>
        <dbReference type="Pfam" id="PF02729"/>
    </source>
</evidence>
<evidence type="ECO:0000256" key="2">
    <source>
        <dbReference type="ARBA" id="ARBA00008896"/>
    </source>
</evidence>
<name>A0A7S7SNS4_PALFE</name>
<comment type="pathway">
    <text evidence="1 7">Pyrimidine metabolism; UMP biosynthesis via de novo pathway; (S)-dihydroorotate from bicarbonate: step 2/3.</text>
</comment>
<dbReference type="PRINTS" id="PR00101">
    <property type="entry name" value="ATCASE"/>
</dbReference>
<feature type="domain" description="Aspartate/ornithine carbamoyltransferase Asp/Orn-binding" evidence="8">
    <location>
        <begin position="152"/>
        <end position="298"/>
    </location>
</feature>
<accession>A0A7S7SNS4</accession>
<feature type="binding site" evidence="7">
    <location>
        <position position="222"/>
    </location>
    <ligand>
        <name>L-aspartate</name>
        <dbReference type="ChEBI" id="CHEBI:29991"/>
    </ligand>
</feature>
<feature type="binding site" evidence="7">
    <location>
        <position position="56"/>
    </location>
    <ligand>
        <name>carbamoyl phosphate</name>
        <dbReference type="ChEBI" id="CHEBI:58228"/>
    </ligand>
</feature>
<reference evidence="10 11" key="1">
    <citation type="submission" date="2020-10" db="EMBL/GenBank/DDBJ databases">
        <title>Complete genome sequence of Paludibaculum fermentans P105T, a facultatively anaerobic acidobacterium capable of dissimilatory Fe(III) reduction.</title>
        <authorList>
            <person name="Dedysh S.N."/>
            <person name="Beletsky A.V."/>
            <person name="Kulichevskaya I.S."/>
            <person name="Mardanov A.V."/>
            <person name="Ravin N.V."/>
        </authorList>
    </citation>
    <scope>NUCLEOTIDE SEQUENCE [LARGE SCALE GENOMIC DNA]</scope>
    <source>
        <strain evidence="10 11">P105</strain>
    </source>
</reference>
<protein>
    <recommendedName>
        <fullName evidence="7">Aspartate carbamoyltransferase</fullName>
        <ecNumber evidence="7">2.1.3.2</ecNumber>
    </recommendedName>
    <alternativeName>
        <fullName evidence="7">Aspartate transcarbamylase</fullName>
        <shortName evidence="7">ATCase</shortName>
    </alternativeName>
</protein>
<comment type="catalytic activity">
    <reaction evidence="6 7">
        <text>carbamoyl phosphate + L-aspartate = N-carbamoyl-L-aspartate + phosphate + H(+)</text>
        <dbReference type="Rhea" id="RHEA:20013"/>
        <dbReference type="ChEBI" id="CHEBI:15378"/>
        <dbReference type="ChEBI" id="CHEBI:29991"/>
        <dbReference type="ChEBI" id="CHEBI:32814"/>
        <dbReference type="ChEBI" id="CHEBI:43474"/>
        <dbReference type="ChEBI" id="CHEBI:58228"/>
        <dbReference type="EC" id="2.1.3.2"/>
    </reaction>
</comment>
<dbReference type="RefSeq" id="WP_194453433.1">
    <property type="nucleotide sequence ID" value="NZ_CP063849.1"/>
</dbReference>
<dbReference type="PANTHER" id="PTHR45753:SF6">
    <property type="entry name" value="ASPARTATE CARBAMOYLTRANSFERASE"/>
    <property type="match status" value="1"/>
</dbReference>
<dbReference type="AlphaFoldDB" id="A0A7S7SNS4"/>
<dbReference type="EMBL" id="CP063849">
    <property type="protein sequence ID" value="QOY91779.1"/>
    <property type="molecule type" value="Genomic_DNA"/>
</dbReference>
<evidence type="ECO:0000256" key="7">
    <source>
        <dbReference type="HAMAP-Rule" id="MF_00001"/>
    </source>
</evidence>
<proteinExistence type="inferred from homology"/>
<evidence type="ECO:0000256" key="3">
    <source>
        <dbReference type="ARBA" id="ARBA00022679"/>
    </source>
</evidence>
<feature type="binding site" evidence="7">
    <location>
        <position position="133"/>
    </location>
    <ligand>
        <name>carbamoyl phosphate</name>
        <dbReference type="ChEBI" id="CHEBI:58228"/>
    </ligand>
</feature>
<gene>
    <name evidence="7" type="primary">pyrB</name>
    <name evidence="10" type="ORF">IRI77_18105</name>
</gene>
<dbReference type="HAMAP" id="MF_00001">
    <property type="entry name" value="Asp_carb_tr"/>
    <property type="match status" value="1"/>
</dbReference>
<dbReference type="UniPathway" id="UPA00070">
    <property type="reaction ID" value="UER00116"/>
</dbReference>
<dbReference type="PANTHER" id="PTHR45753">
    <property type="entry name" value="ORNITHINE CARBAMOYLTRANSFERASE, MITOCHONDRIAL"/>
    <property type="match status" value="1"/>
</dbReference>
<organism evidence="10 11">
    <name type="scientific">Paludibaculum fermentans</name>
    <dbReference type="NCBI Taxonomy" id="1473598"/>
    <lineage>
        <taxon>Bacteria</taxon>
        <taxon>Pseudomonadati</taxon>
        <taxon>Acidobacteriota</taxon>
        <taxon>Terriglobia</taxon>
        <taxon>Bryobacterales</taxon>
        <taxon>Bryobacteraceae</taxon>
        <taxon>Paludibaculum</taxon>
    </lineage>
</organism>
<evidence type="ECO:0000256" key="6">
    <source>
        <dbReference type="ARBA" id="ARBA00048859"/>
    </source>
</evidence>
<evidence type="ECO:0000256" key="5">
    <source>
        <dbReference type="ARBA" id="ARBA00043884"/>
    </source>
</evidence>
<dbReference type="Proteomes" id="UP000593892">
    <property type="component" value="Chromosome"/>
</dbReference>
<comment type="subunit">
    <text evidence="7">Heterododecamer (2C3:3R2) of six catalytic PyrB chains organized as two trimers (C3), and six regulatory PyrI chains organized as three dimers (R2).</text>
</comment>
<dbReference type="KEGG" id="pfer:IRI77_18105"/>
<comment type="function">
    <text evidence="5 7">Catalyzes the condensation of carbamoyl phosphate and aspartate to form carbamoyl aspartate and inorganic phosphate, the committed step in the de novo pyrimidine nucleotide biosynthesis pathway.</text>
</comment>
<dbReference type="EC" id="2.1.3.2" evidence="7"/>
<dbReference type="NCBIfam" id="TIGR00670">
    <property type="entry name" value="asp_carb_tr"/>
    <property type="match status" value="1"/>
</dbReference>
<dbReference type="InterPro" id="IPR036901">
    <property type="entry name" value="Asp/Orn_carbamoylTrfase_sf"/>
</dbReference>
<keyword evidence="11" id="KW-1185">Reference proteome</keyword>
<dbReference type="InterPro" id="IPR006131">
    <property type="entry name" value="Asp_carbamoyltransf_Asp/Orn-bd"/>
</dbReference>
<dbReference type="GO" id="GO:0016597">
    <property type="term" value="F:amino acid binding"/>
    <property type="evidence" value="ECO:0007669"/>
    <property type="project" value="InterPro"/>
</dbReference>
<dbReference type="NCBIfam" id="NF002032">
    <property type="entry name" value="PRK00856.1"/>
    <property type="match status" value="1"/>
</dbReference>
<feature type="binding site" evidence="7">
    <location>
        <position position="55"/>
    </location>
    <ligand>
        <name>carbamoyl phosphate</name>
        <dbReference type="ChEBI" id="CHEBI:58228"/>
    </ligand>
</feature>
<feature type="binding site" evidence="7">
    <location>
        <position position="105"/>
    </location>
    <ligand>
        <name>carbamoyl phosphate</name>
        <dbReference type="ChEBI" id="CHEBI:58228"/>
    </ligand>
</feature>
<dbReference type="GO" id="GO:0004070">
    <property type="term" value="F:aspartate carbamoyltransferase activity"/>
    <property type="evidence" value="ECO:0007669"/>
    <property type="project" value="UniProtKB-UniRule"/>
</dbReference>
<dbReference type="PRINTS" id="PR00100">
    <property type="entry name" value="AOTCASE"/>
</dbReference>
<feature type="binding site" evidence="7">
    <location>
        <position position="136"/>
    </location>
    <ligand>
        <name>carbamoyl phosphate</name>
        <dbReference type="ChEBI" id="CHEBI:58228"/>
    </ligand>
</feature>
<keyword evidence="3 7" id="KW-0808">Transferase</keyword>
<dbReference type="Pfam" id="PF02729">
    <property type="entry name" value="OTCace_N"/>
    <property type="match status" value="1"/>
</dbReference>
<evidence type="ECO:0000256" key="4">
    <source>
        <dbReference type="ARBA" id="ARBA00022975"/>
    </source>
</evidence>
<feature type="binding site" evidence="7">
    <location>
        <position position="166"/>
    </location>
    <ligand>
        <name>L-aspartate</name>
        <dbReference type="ChEBI" id="CHEBI:29991"/>
    </ligand>
</feature>
<feature type="domain" description="Aspartate/ornithine carbamoyltransferase carbamoyl-P binding" evidence="9">
    <location>
        <begin position="4"/>
        <end position="144"/>
    </location>
</feature>
<dbReference type="Pfam" id="PF00185">
    <property type="entry name" value="OTCace"/>
    <property type="match status" value="1"/>
</dbReference>
<feature type="binding site" evidence="7">
    <location>
        <position position="263"/>
    </location>
    <ligand>
        <name>carbamoyl phosphate</name>
        <dbReference type="ChEBI" id="CHEBI:58228"/>
    </ligand>
</feature>
<dbReference type="InterPro" id="IPR006130">
    <property type="entry name" value="Asp/Orn_carbamoylTrfase"/>
</dbReference>
<evidence type="ECO:0000313" key="11">
    <source>
        <dbReference type="Proteomes" id="UP000593892"/>
    </source>
</evidence>
<feature type="binding site" evidence="7">
    <location>
        <position position="262"/>
    </location>
    <ligand>
        <name>carbamoyl phosphate</name>
        <dbReference type="ChEBI" id="CHEBI:58228"/>
    </ligand>
</feature>
<dbReference type="SUPFAM" id="SSF53671">
    <property type="entry name" value="Aspartate/ornithine carbamoyltransferase"/>
    <property type="match status" value="1"/>
</dbReference>
<evidence type="ECO:0000259" key="8">
    <source>
        <dbReference type="Pfam" id="PF00185"/>
    </source>
</evidence>
<evidence type="ECO:0000313" key="10">
    <source>
        <dbReference type="EMBL" id="QOY91779.1"/>
    </source>
</evidence>
<dbReference type="GO" id="GO:0005829">
    <property type="term" value="C:cytosol"/>
    <property type="evidence" value="ECO:0007669"/>
    <property type="project" value="TreeGrafter"/>
</dbReference>
<dbReference type="Gene3D" id="3.40.50.1370">
    <property type="entry name" value="Aspartate/ornithine carbamoyltransferase"/>
    <property type="match status" value="2"/>
</dbReference>
<sequence>MPKGLLGIEGIERDEIEQILERARAFQPHGGQTFAKVNTCTGRLVVNMFFENSTRTRSSFEIAAKRLGADTLSITASGSSVSKGESLVDTINTLVAMRPSAIVMRHAASGAPHFLSRHLTTPIVNAGDGTHEHPTQALLDARTILDRCGRLEGLRVAIIGDIAHSRVARSNIHLLAKFGVDLVLCGPPMLLPREMARVASGVTLEYDLRRAVKDADVIMMLRVQLERIHEPAMPAGEYFRFYGLRQEHMALARPDAIVMHPGPMNRGREISSEVADSQQSMILNQVENGVSVRMAVLERVLLQ</sequence>
<evidence type="ECO:0000256" key="1">
    <source>
        <dbReference type="ARBA" id="ARBA00004852"/>
    </source>
</evidence>
<dbReference type="InterPro" id="IPR002082">
    <property type="entry name" value="Asp_carbamoyltransf"/>
</dbReference>
<dbReference type="InterPro" id="IPR006132">
    <property type="entry name" value="Asp/Orn_carbamoyltranf_P-bd"/>
</dbReference>
<comment type="similarity">
    <text evidence="2 7">Belongs to the aspartate/ornithine carbamoyltransferase superfamily. ATCase family.</text>
</comment>
<feature type="binding site" evidence="7">
    <location>
        <position position="83"/>
    </location>
    <ligand>
        <name>L-aspartate</name>
        <dbReference type="ChEBI" id="CHEBI:29991"/>
    </ligand>
</feature>
<keyword evidence="4 7" id="KW-0665">Pyrimidine biosynthesis</keyword>
<dbReference type="GO" id="GO:0006520">
    <property type="term" value="P:amino acid metabolic process"/>
    <property type="evidence" value="ECO:0007669"/>
    <property type="project" value="InterPro"/>
</dbReference>
<dbReference type="GO" id="GO:0006207">
    <property type="term" value="P:'de novo' pyrimidine nucleobase biosynthetic process"/>
    <property type="evidence" value="ECO:0007669"/>
    <property type="project" value="InterPro"/>
</dbReference>